<gene>
    <name evidence="2" type="ORF">PCC6912_23540</name>
</gene>
<keyword evidence="1" id="KW-1133">Transmembrane helix</keyword>
<dbReference type="AlphaFoldDB" id="A0A433NL37"/>
<feature type="transmembrane region" description="Helical" evidence="1">
    <location>
        <begin position="20"/>
        <end position="42"/>
    </location>
</feature>
<reference evidence="2 3" key="1">
    <citation type="journal article" date="2019" name="Genome Biol. Evol.">
        <title>Day and night: Metabolic profiles and evolutionary relationships of six axenic non-marine cyanobacteria.</title>
        <authorList>
            <person name="Will S.E."/>
            <person name="Henke P."/>
            <person name="Boedeker C."/>
            <person name="Huang S."/>
            <person name="Brinkmann H."/>
            <person name="Rohde M."/>
            <person name="Jarek M."/>
            <person name="Friedl T."/>
            <person name="Seufert S."/>
            <person name="Schumacher M."/>
            <person name="Overmann J."/>
            <person name="Neumann-Schaal M."/>
            <person name="Petersen J."/>
        </authorList>
    </citation>
    <scope>NUCLEOTIDE SEQUENCE [LARGE SCALE GENOMIC DNA]</scope>
    <source>
        <strain evidence="2 3">PCC 6912</strain>
    </source>
</reference>
<feature type="transmembrane region" description="Helical" evidence="1">
    <location>
        <begin position="101"/>
        <end position="126"/>
    </location>
</feature>
<sequence length="262" mass="29329">MVNNQQTQIEALLKRDRAIVLFGLVTISVLAWIYILRMAWGIRNMDMTIGMPHMHTWEAFDLVMVFVMWAVMMVAMMVPSASPIVLAFAKIYRKRRECDRLLVPTGAFLLGYLVIWTGFSFLVTLAQWGLHSAALLSPMMVSTSPILGGLLLLFAGIFQLTPLKQACLSYCRSPIGFLMSEWREGTQGAFMMGFRHGGYCVGCCWVLMLLLFVTGVMNLLWVAIIAGFVLIEKMFPFGVWVSRVAGLLLIGWGISMLLPSLS</sequence>
<dbReference type="InterPro" id="IPR018688">
    <property type="entry name" value="PpoB2-like"/>
</dbReference>
<feature type="transmembrane region" description="Helical" evidence="1">
    <location>
        <begin position="146"/>
        <end position="163"/>
    </location>
</feature>
<evidence type="ECO:0000256" key="1">
    <source>
        <dbReference type="SAM" id="Phobius"/>
    </source>
</evidence>
<keyword evidence="3" id="KW-1185">Reference proteome</keyword>
<keyword evidence="1" id="KW-0812">Transmembrane</keyword>
<dbReference type="Proteomes" id="UP000268857">
    <property type="component" value="Unassembled WGS sequence"/>
</dbReference>
<dbReference type="EMBL" id="RSCJ01000007">
    <property type="protein sequence ID" value="RUR83521.1"/>
    <property type="molecule type" value="Genomic_DNA"/>
</dbReference>
<evidence type="ECO:0000313" key="3">
    <source>
        <dbReference type="Proteomes" id="UP000268857"/>
    </source>
</evidence>
<feature type="transmembrane region" description="Helical" evidence="1">
    <location>
        <begin position="237"/>
        <end position="258"/>
    </location>
</feature>
<keyword evidence="1" id="KW-0472">Membrane</keyword>
<protein>
    <submittedName>
        <fullName evidence="2">Metal-binding protein</fullName>
    </submittedName>
</protein>
<dbReference type="OrthoDB" id="980055at2"/>
<proteinExistence type="predicted"/>
<dbReference type="RefSeq" id="WP_016874540.1">
    <property type="nucleotide sequence ID" value="NZ_AJLN01000116.1"/>
</dbReference>
<feature type="transmembrane region" description="Helical" evidence="1">
    <location>
        <begin position="62"/>
        <end position="89"/>
    </location>
</feature>
<accession>A0A433NL37</accession>
<dbReference type="STRING" id="211165.GCA_000317285_04899"/>
<name>A0A433NL37_CHLFR</name>
<organism evidence="2 3">
    <name type="scientific">Chlorogloeopsis fritschii PCC 6912</name>
    <dbReference type="NCBI Taxonomy" id="211165"/>
    <lineage>
        <taxon>Bacteria</taxon>
        <taxon>Bacillati</taxon>
        <taxon>Cyanobacteriota</taxon>
        <taxon>Cyanophyceae</taxon>
        <taxon>Nostocales</taxon>
        <taxon>Chlorogloeopsidaceae</taxon>
        <taxon>Chlorogloeopsis</taxon>
    </lineage>
</organism>
<feature type="transmembrane region" description="Helical" evidence="1">
    <location>
        <begin position="199"/>
        <end position="231"/>
    </location>
</feature>
<evidence type="ECO:0000313" key="2">
    <source>
        <dbReference type="EMBL" id="RUR83521.1"/>
    </source>
</evidence>
<comment type="caution">
    <text evidence="2">The sequence shown here is derived from an EMBL/GenBank/DDBJ whole genome shotgun (WGS) entry which is preliminary data.</text>
</comment>
<dbReference type="Pfam" id="PF09948">
    <property type="entry name" value="PpoB2"/>
    <property type="match status" value="1"/>
</dbReference>